<dbReference type="FunFam" id="3.40.50.720:FF:000084">
    <property type="entry name" value="Short-chain dehydrogenase reductase"/>
    <property type="match status" value="1"/>
</dbReference>
<comment type="similarity">
    <text evidence="1">Belongs to the short-chain dehydrogenases/reductases (SDR) family.</text>
</comment>
<dbReference type="PRINTS" id="PR00080">
    <property type="entry name" value="SDRFAMILY"/>
</dbReference>
<dbReference type="SUPFAM" id="SSF51735">
    <property type="entry name" value="NAD(P)-binding Rossmann-fold domains"/>
    <property type="match status" value="1"/>
</dbReference>
<accession>A0A372ISX5</accession>
<name>A0A372ISX5_9BACT</name>
<dbReference type="RefSeq" id="WP_117298626.1">
    <property type="nucleotide sequence ID" value="NZ_QVQT02000002.1"/>
</dbReference>
<evidence type="ECO:0000313" key="4">
    <source>
        <dbReference type="Proteomes" id="UP000264702"/>
    </source>
</evidence>
<evidence type="ECO:0000256" key="2">
    <source>
        <dbReference type="ARBA" id="ARBA00023002"/>
    </source>
</evidence>
<dbReference type="InterPro" id="IPR036291">
    <property type="entry name" value="NAD(P)-bd_dom_sf"/>
</dbReference>
<dbReference type="OrthoDB" id="9803333at2"/>
<dbReference type="Pfam" id="PF13561">
    <property type="entry name" value="adh_short_C2"/>
    <property type="match status" value="1"/>
</dbReference>
<dbReference type="NCBIfam" id="NF005559">
    <property type="entry name" value="PRK07231.1"/>
    <property type="match status" value="1"/>
</dbReference>
<dbReference type="PRINTS" id="PR00081">
    <property type="entry name" value="GDHRDH"/>
</dbReference>
<dbReference type="Gene3D" id="3.40.50.720">
    <property type="entry name" value="NAD(P)-binding Rossmann-like Domain"/>
    <property type="match status" value="1"/>
</dbReference>
<dbReference type="PANTHER" id="PTHR43639:SF1">
    <property type="entry name" value="SHORT-CHAIN DEHYDROGENASE_REDUCTASE FAMILY PROTEIN"/>
    <property type="match status" value="1"/>
</dbReference>
<keyword evidence="2" id="KW-0560">Oxidoreductase</keyword>
<dbReference type="InterPro" id="IPR002347">
    <property type="entry name" value="SDR_fam"/>
</dbReference>
<gene>
    <name evidence="3" type="ORF">D0Y96_07175</name>
</gene>
<dbReference type="PANTHER" id="PTHR43639">
    <property type="entry name" value="OXIDOREDUCTASE, SHORT-CHAIN DEHYDROGENASE/REDUCTASE FAMILY (AFU_ORTHOLOGUE AFUA_5G02870)"/>
    <property type="match status" value="1"/>
</dbReference>
<reference evidence="3 4" key="1">
    <citation type="submission" date="2018-08" db="EMBL/GenBank/DDBJ databases">
        <title>Acidipila sp. 4G-K13, an acidobacterium isolated from forest soil.</title>
        <authorList>
            <person name="Gao Z.-H."/>
            <person name="Qiu L.-H."/>
        </authorList>
    </citation>
    <scope>NUCLEOTIDE SEQUENCE [LARGE SCALE GENOMIC DNA]</scope>
    <source>
        <strain evidence="3 4">4G-K13</strain>
    </source>
</reference>
<organism evidence="3 4">
    <name type="scientific">Paracidobacterium acidisoli</name>
    <dbReference type="NCBI Taxonomy" id="2303751"/>
    <lineage>
        <taxon>Bacteria</taxon>
        <taxon>Pseudomonadati</taxon>
        <taxon>Acidobacteriota</taxon>
        <taxon>Terriglobia</taxon>
        <taxon>Terriglobales</taxon>
        <taxon>Acidobacteriaceae</taxon>
        <taxon>Paracidobacterium</taxon>
    </lineage>
</organism>
<dbReference type="Proteomes" id="UP000264702">
    <property type="component" value="Unassembled WGS sequence"/>
</dbReference>
<protein>
    <submittedName>
        <fullName evidence="3">3-oxoacyl-ACP reductase FabG</fullName>
    </submittedName>
</protein>
<comment type="caution">
    <text evidence="3">The sequence shown here is derived from an EMBL/GenBank/DDBJ whole genome shotgun (WGS) entry which is preliminary data.</text>
</comment>
<dbReference type="AlphaFoldDB" id="A0A372ISX5"/>
<sequence>MKLANKVALVTGAAQGIGKGIAQTFAAEGADVIINDVRCSEKTDELADWIRQQGRRAIVVQADVTKRDEVEAMVERGWDELGSIDILVNNAGIETIIPFLELTDEQWSDVTTVNLKSGWLCSQIFCRRAVAAKRQGAIVNIGSIQAAKVLPGRTHYAPSKLAIEALTRNVSAEMAPLGIRVNCIHPGLIETPMIDWVMKSPDLLPMVLAQISMGRPGQPCEIGSVAAFLASEEARYVTGQSFYVDGGWQGK</sequence>
<dbReference type="GO" id="GO:0016491">
    <property type="term" value="F:oxidoreductase activity"/>
    <property type="evidence" value="ECO:0007669"/>
    <property type="project" value="UniProtKB-KW"/>
</dbReference>
<keyword evidence="4" id="KW-1185">Reference proteome</keyword>
<dbReference type="EMBL" id="QVQT01000002">
    <property type="protein sequence ID" value="RFU17879.1"/>
    <property type="molecule type" value="Genomic_DNA"/>
</dbReference>
<proteinExistence type="inferred from homology"/>
<evidence type="ECO:0000256" key="1">
    <source>
        <dbReference type="ARBA" id="ARBA00006484"/>
    </source>
</evidence>
<evidence type="ECO:0000313" key="3">
    <source>
        <dbReference type="EMBL" id="RFU17879.1"/>
    </source>
</evidence>